<evidence type="ECO:0000313" key="1">
    <source>
        <dbReference type="EMBL" id="CCA23356.1"/>
    </source>
</evidence>
<organism evidence="1">
    <name type="scientific">Albugo laibachii Nc14</name>
    <dbReference type="NCBI Taxonomy" id="890382"/>
    <lineage>
        <taxon>Eukaryota</taxon>
        <taxon>Sar</taxon>
        <taxon>Stramenopiles</taxon>
        <taxon>Oomycota</taxon>
        <taxon>Peronosporomycetes</taxon>
        <taxon>Albuginales</taxon>
        <taxon>Albuginaceae</taxon>
        <taxon>Albugo</taxon>
    </lineage>
</organism>
<reference evidence="1" key="1">
    <citation type="journal article" date="2011" name="PLoS Biol.">
        <title>Gene gain and loss during evolution of obligate parasitism in the white rust pathogen of Arabidopsis thaliana.</title>
        <authorList>
            <person name="Kemen E."/>
            <person name="Gardiner A."/>
            <person name="Schultz-Larsen T."/>
            <person name="Kemen A.C."/>
            <person name="Balmuth A.L."/>
            <person name="Robert-Seilaniantz A."/>
            <person name="Bailey K."/>
            <person name="Holub E."/>
            <person name="Studholme D.J."/>
            <person name="Maclean D."/>
            <person name="Jones J.D."/>
        </authorList>
    </citation>
    <scope>NUCLEOTIDE SEQUENCE</scope>
</reference>
<reference evidence="1" key="2">
    <citation type="submission" date="2011-02" db="EMBL/GenBank/DDBJ databases">
        <authorList>
            <person name="MacLean D."/>
        </authorList>
    </citation>
    <scope>NUCLEOTIDE SEQUENCE</scope>
</reference>
<gene>
    <name evidence="1" type="primary">AlNc14C191G8446</name>
    <name evidence="1" type="ORF">ALNC14_094990</name>
</gene>
<protein>
    <submittedName>
        <fullName evidence="1">AlNc14C191G8446 protein</fullName>
    </submittedName>
</protein>
<accession>F0WPV5</accession>
<dbReference type="AlphaFoldDB" id="F0WPV5"/>
<sequence length="133" mass="14756">MLYSSPVPLLMYTKRRHAAEFSTCCTNIRSEGLILKSFQPHKLDIATASRSFTEGIGIFKACPAKPLRFTELTISILYTRMSSIATSRNRAEHVNVEHTLANTMSQSASGLRRHAFVSVAVAITPSPVSRNMR</sequence>
<dbReference type="HOGENOM" id="CLU_1910530_0_0_1"/>
<proteinExistence type="predicted"/>
<dbReference type="EMBL" id="FR824236">
    <property type="protein sequence ID" value="CCA23356.1"/>
    <property type="molecule type" value="Genomic_DNA"/>
</dbReference>
<name>F0WPV5_9STRA</name>